<evidence type="ECO:0000313" key="10">
    <source>
        <dbReference type="EMBL" id="WPU66148.1"/>
    </source>
</evidence>
<sequence>MSFNVLNNDIQEIEVADKSQELNSQIEGLLKSGKIVLFMKGNSEMPQCGFSANSVAILKHLGVPFKTFNILNDPEIRQGLKEFSNWPTYPQLYVNAKLIGGNDIITEMYKSGELQDYLKNN</sequence>
<dbReference type="PIRSF" id="PIRSF005894">
    <property type="entry name" value="Monothiol_GRX"/>
    <property type="match status" value="1"/>
</dbReference>
<dbReference type="GO" id="GO:0015036">
    <property type="term" value="F:disulfide oxidoreductase activity"/>
    <property type="evidence" value="ECO:0007669"/>
    <property type="project" value="InterPro"/>
</dbReference>
<organism evidence="10 11">
    <name type="scientific">Peredibacter starrii</name>
    <dbReference type="NCBI Taxonomy" id="28202"/>
    <lineage>
        <taxon>Bacteria</taxon>
        <taxon>Pseudomonadati</taxon>
        <taxon>Bdellovibrionota</taxon>
        <taxon>Bacteriovoracia</taxon>
        <taxon>Bacteriovoracales</taxon>
        <taxon>Bacteriovoracaceae</taxon>
        <taxon>Peredibacter</taxon>
    </lineage>
</organism>
<dbReference type="EMBL" id="CP139487">
    <property type="protein sequence ID" value="WPU66148.1"/>
    <property type="molecule type" value="Genomic_DNA"/>
</dbReference>
<keyword evidence="6" id="KW-0676">Redox-active center</keyword>
<evidence type="ECO:0000259" key="9">
    <source>
        <dbReference type="Pfam" id="PF00462"/>
    </source>
</evidence>
<accession>A0AAX4HRZ3</accession>
<feature type="domain" description="Glutaredoxin" evidence="9">
    <location>
        <begin position="35"/>
        <end position="99"/>
    </location>
</feature>
<evidence type="ECO:0000313" key="11">
    <source>
        <dbReference type="Proteomes" id="UP001324634"/>
    </source>
</evidence>
<dbReference type="GO" id="GO:0051537">
    <property type="term" value="F:2 iron, 2 sulfur cluster binding"/>
    <property type="evidence" value="ECO:0007669"/>
    <property type="project" value="UniProtKB-KW"/>
</dbReference>
<dbReference type="AlphaFoldDB" id="A0AAX4HRZ3"/>
<keyword evidence="11" id="KW-1185">Reference proteome</keyword>
<dbReference type="InterPro" id="IPR014434">
    <property type="entry name" value="Monothiol_GRX"/>
</dbReference>
<dbReference type="KEGG" id="psti:SOO65_05255"/>
<dbReference type="InterPro" id="IPR002109">
    <property type="entry name" value="Glutaredoxin"/>
</dbReference>
<keyword evidence="3 8" id="KW-0479">Metal-binding</keyword>
<dbReference type="NCBIfam" id="TIGR00365">
    <property type="entry name" value="Grx4 family monothiol glutaredoxin"/>
    <property type="match status" value="1"/>
</dbReference>
<dbReference type="FunFam" id="3.40.30.10:FF:000012">
    <property type="entry name" value="Monothiol glutaredoxin"/>
    <property type="match status" value="1"/>
</dbReference>
<evidence type="ECO:0000256" key="3">
    <source>
        <dbReference type="ARBA" id="ARBA00022723"/>
    </source>
</evidence>
<protein>
    <recommendedName>
        <fullName evidence="7">Glutaredoxin</fullName>
    </recommendedName>
</protein>
<comment type="similarity">
    <text evidence="1 7">Belongs to the glutaredoxin family. Monothiol subfamily.</text>
</comment>
<dbReference type="InterPro" id="IPR033658">
    <property type="entry name" value="GRX_PICOT-like"/>
</dbReference>
<keyword evidence="4 8" id="KW-0408">Iron</keyword>
<dbReference type="Gene3D" id="3.40.30.10">
    <property type="entry name" value="Glutaredoxin"/>
    <property type="match status" value="1"/>
</dbReference>
<dbReference type="GO" id="GO:0046872">
    <property type="term" value="F:metal ion binding"/>
    <property type="evidence" value="ECO:0007669"/>
    <property type="project" value="UniProtKB-KW"/>
</dbReference>
<evidence type="ECO:0000256" key="1">
    <source>
        <dbReference type="ARBA" id="ARBA00009630"/>
    </source>
</evidence>
<dbReference type="Pfam" id="PF00462">
    <property type="entry name" value="Glutaredoxin"/>
    <property type="match status" value="1"/>
</dbReference>
<dbReference type="SUPFAM" id="SSF52833">
    <property type="entry name" value="Thioredoxin-like"/>
    <property type="match status" value="1"/>
</dbReference>
<evidence type="ECO:0000256" key="4">
    <source>
        <dbReference type="ARBA" id="ARBA00023004"/>
    </source>
</evidence>
<dbReference type="InterPro" id="IPR036249">
    <property type="entry name" value="Thioredoxin-like_sf"/>
</dbReference>
<reference evidence="10 11" key="1">
    <citation type="submission" date="2023-11" db="EMBL/GenBank/DDBJ databases">
        <title>Peredibacter starrii A3.12.</title>
        <authorList>
            <person name="Mitchell R.J."/>
        </authorList>
    </citation>
    <scope>NUCLEOTIDE SEQUENCE [LARGE SCALE GENOMIC DNA]</scope>
    <source>
        <strain evidence="10 11">A3.12</strain>
    </source>
</reference>
<proteinExistence type="inferred from homology"/>
<dbReference type="PANTHER" id="PTHR10293:SF72">
    <property type="entry name" value="MONOTHIOL GLUTAREDOXIN-S14, CHLOROPLASTIC"/>
    <property type="match status" value="1"/>
</dbReference>
<evidence type="ECO:0000256" key="7">
    <source>
        <dbReference type="PIRNR" id="PIRNR005894"/>
    </source>
</evidence>
<evidence type="ECO:0000256" key="8">
    <source>
        <dbReference type="PIRSR" id="PIRSR005894-2"/>
    </source>
</evidence>
<name>A0AAX4HRZ3_9BACT</name>
<dbReference type="Proteomes" id="UP001324634">
    <property type="component" value="Chromosome"/>
</dbReference>
<dbReference type="PROSITE" id="PS51354">
    <property type="entry name" value="GLUTAREDOXIN_2"/>
    <property type="match status" value="1"/>
</dbReference>
<gene>
    <name evidence="10" type="primary">grxD</name>
    <name evidence="10" type="ORF">SOO65_05255</name>
</gene>
<keyword evidence="5 8" id="KW-0411">Iron-sulfur</keyword>
<dbReference type="PANTHER" id="PTHR10293">
    <property type="entry name" value="GLUTAREDOXIN FAMILY MEMBER"/>
    <property type="match status" value="1"/>
</dbReference>
<keyword evidence="2 8" id="KW-0001">2Fe-2S</keyword>
<dbReference type="InterPro" id="IPR004480">
    <property type="entry name" value="Monothiol_GRX-rel"/>
</dbReference>
<feature type="binding site" evidence="8">
    <location>
        <position position="48"/>
    </location>
    <ligand>
        <name>[2Fe-2S] cluster</name>
        <dbReference type="ChEBI" id="CHEBI:190135"/>
        <note>ligand shared between dimeric partners</note>
    </ligand>
</feature>
<evidence type="ECO:0000256" key="2">
    <source>
        <dbReference type="ARBA" id="ARBA00022714"/>
    </source>
</evidence>
<evidence type="ECO:0000256" key="6">
    <source>
        <dbReference type="ARBA" id="ARBA00023284"/>
    </source>
</evidence>
<evidence type="ECO:0000256" key="5">
    <source>
        <dbReference type="ARBA" id="ARBA00023014"/>
    </source>
</evidence>
<dbReference type="CDD" id="cd03028">
    <property type="entry name" value="GRX_PICOT_like"/>
    <property type="match status" value="1"/>
</dbReference>